<dbReference type="PANTHER" id="PTHR47020:SF1">
    <property type="entry name" value="HILLARIN"/>
    <property type="match status" value="1"/>
</dbReference>
<feature type="compositionally biased region" description="Low complexity" evidence="1">
    <location>
        <begin position="1"/>
        <end position="21"/>
    </location>
</feature>
<dbReference type="InterPro" id="IPR038765">
    <property type="entry name" value="Papain-like_cys_pep_sf"/>
</dbReference>
<dbReference type="SUPFAM" id="SSF54001">
    <property type="entry name" value="Cysteine proteinases"/>
    <property type="match status" value="1"/>
</dbReference>
<dbReference type="PANTHER" id="PTHR47020">
    <property type="entry name" value="HILLARIN"/>
    <property type="match status" value="1"/>
</dbReference>
<feature type="domain" description="KY-like immunoglobulin-like" evidence="2">
    <location>
        <begin position="467"/>
        <end position="601"/>
    </location>
</feature>
<proteinExistence type="predicted"/>
<evidence type="ECO:0000256" key="1">
    <source>
        <dbReference type="SAM" id="MobiDB-lite"/>
    </source>
</evidence>
<evidence type="ECO:0000313" key="4">
    <source>
        <dbReference type="Proteomes" id="UP001217089"/>
    </source>
</evidence>
<dbReference type="Proteomes" id="UP001217089">
    <property type="component" value="Unassembled WGS sequence"/>
</dbReference>
<accession>A0ABQ9EST0</accession>
<gene>
    <name evidence="3" type="ORF">KUTeg_017187</name>
</gene>
<feature type="compositionally biased region" description="Polar residues" evidence="1">
    <location>
        <begin position="22"/>
        <end position="70"/>
    </location>
</feature>
<feature type="compositionally biased region" description="Polar residues" evidence="1">
    <location>
        <begin position="106"/>
        <end position="182"/>
    </location>
</feature>
<dbReference type="Pfam" id="PF23265">
    <property type="entry name" value="Ig-like_KY"/>
    <property type="match status" value="2"/>
</dbReference>
<protein>
    <recommendedName>
        <fullName evidence="2">KY-like immunoglobulin-like domain-containing protein</fullName>
    </recommendedName>
</protein>
<feature type="region of interest" description="Disordered" evidence="1">
    <location>
        <begin position="1"/>
        <end position="182"/>
    </location>
</feature>
<reference evidence="3 4" key="1">
    <citation type="submission" date="2022-12" db="EMBL/GenBank/DDBJ databases">
        <title>Chromosome-level genome of Tegillarca granosa.</title>
        <authorList>
            <person name="Kim J."/>
        </authorList>
    </citation>
    <scope>NUCLEOTIDE SEQUENCE [LARGE SCALE GENOMIC DNA]</scope>
    <source>
        <strain evidence="3">Teg-2019</strain>
        <tissue evidence="3">Adductor muscle</tissue>
    </source>
</reference>
<organism evidence="3 4">
    <name type="scientific">Tegillarca granosa</name>
    <name type="common">Malaysian cockle</name>
    <name type="synonym">Anadara granosa</name>
    <dbReference type="NCBI Taxonomy" id="220873"/>
    <lineage>
        <taxon>Eukaryota</taxon>
        <taxon>Metazoa</taxon>
        <taxon>Spiralia</taxon>
        <taxon>Lophotrochozoa</taxon>
        <taxon>Mollusca</taxon>
        <taxon>Bivalvia</taxon>
        <taxon>Autobranchia</taxon>
        <taxon>Pteriomorphia</taxon>
        <taxon>Arcoida</taxon>
        <taxon>Arcoidea</taxon>
        <taxon>Arcidae</taxon>
        <taxon>Tegillarca</taxon>
    </lineage>
</organism>
<name>A0ABQ9EST0_TEGGR</name>
<evidence type="ECO:0000259" key="2">
    <source>
        <dbReference type="Pfam" id="PF23265"/>
    </source>
</evidence>
<comment type="caution">
    <text evidence="3">The sequence shown here is derived from an EMBL/GenBank/DDBJ whole genome shotgun (WGS) entry which is preliminary data.</text>
</comment>
<sequence>MGSSTSKTPRPSTSSSQVSSSIKCNTSKLPRPSTLSSQVSSSIKCNTSKIPRPSTLSSQVSSSIKCNTSKLPRPSTSSRQVSSSIKCNTSKTPRPSTSSSQVSSSIKCNTSKIPRPSTLSSQVSSSIKCNTSKIPRPSTSSSQVNSWMESNISKIPRPSTSSSQVNSYMESNTSKIPRPSTSSYEASYELEQPVAIGKNGLPLPRPTRTKKLDLIDDYDFDVFDECATEKILLFRDITALNIAIRYNLFYYSFHFKGFSAKKSNETFSYAPNDLLLGTFWQLVEYLVITPDGDLLEEMLRMRTLYRWVTSFDIYNIESELIPPQDSPLEYFLKIQCGQGTHAELFYILCELADLPCVVIQGITKNGSYKIGGKLDKEEMASQWNAVFIEGQWRLIDVFWSIYCAEGNDEPVYILIDGNACITRFCEGEEKQLRINEFYFLTDPDAFIWTHLPNDKEWQLLRHPLDEEEFESRLYVREMFTKMQMGIKNKKLIPCSLKSEGKPIGLEFTLPEEQSHNFKFMFTLFQSRTELDTDKRVDIFLERFVGFEHTNKCLRFVLRFPFTGKFQMDIFGCDLEASDSFELICTYVIECSATMENCMPFPDCPAIGWGPNPHAEKHGFITITPNDSCIYTNNGEAEVRVKVVSNHHICHSLKSLEHDDAALTRYSISRFEHDEFIVNIRVPKSGEYALKIYADIYENDKLKEDTNILNFMVMCKDDPVDVSPYPDIIGNHLGQKEGAKFLRIYPLSHPSGLIKGWDGKARLEFEVKHVGIKMFCEVFSARRNASSRMSFDKREEDGLCLFNIDMPVKGEYSINVFASKDEKPDLIYDVYSGLINSSGYASKRVKFDDDDTIDEMPTESIHTSDKNVKISLPHNCKFLFTHIFRKRCERS</sequence>
<dbReference type="InterPro" id="IPR053041">
    <property type="entry name" value="Transglut-like_Superfamily_Mod"/>
</dbReference>
<dbReference type="EMBL" id="JARBDR010000813">
    <property type="protein sequence ID" value="KAJ8306642.1"/>
    <property type="molecule type" value="Genomic_DNA"/>
</dbReference>
<feature type="compositionally biased region" description="Low complexity" evidence="1">
    <location>
        <begin position="75"/>
        <end position="105"/>
    </location>
</feature>
<keyword evidence="4" id="KW-1185">Reference proteome</keyword>
<dbReference type="InterPro" id="IPR056564">
    <property type="entry name" value="Ig-like_KY"/>
</dbReference>
<evidence type="ECO:0000313" key="3">
    <source>
        <dbReference type="EMBL" id="KAJ8306642.1"/>
    </source>
</evidence>
<feature type="domain" description="KY-like immunoglobulin-like" evidence="2">
    <location>
        <begin position="617"/>
        <end position="725"/>
    </location>
</feature>